<evidence type="ECO:0000256" key="1">
    <source>
        <dbReference type="ARBA" id="ARBA00022723"/>
    </source>
</evidence>
<dbReference type="SUPFAM" id="SSF144232">
    <property type="entry name" value="HIT/MYND zinc finger-like"/>
    <property type="match status" value="4"/>
</dbReference>
<dbReference type="Gene3D" id="6.10.140.2220">
    <property type="match status" value="4"/>
</dbReference>
<evidence type="ECO:0000256" key="3">
    <source>
        <dbReference type="ARBA" id="ARBA00022833"/>
    </source>
</evidence>
<dbReference type="Pfam" id="PF01753">
    <property type="entry name" value="zf-MYND"/>
    <property type="match status" value="3"/>
</dbReference>
<dbReference type="PANTHER" id="PTHR13244">
    <property type="entry name" value="ZINC FINGER MYND DOMAIN CONTAINING PROTEIN 10"/>
    <property type="match status" value="1"/>
</dbReference>
<keyword evidence="2 4" id="KW-0863">Zinc-finger</keyword>
<reference evidence="7" key="2">
    <citation type="submission" date="2023-04" db="EMBL/GenBank/DDBJ databases">
        <authorList>
            <person name="Bu L."/>
            <person name="Lu L."/>
            <person name="Laidemitt M.R."/>
            <person name="Zhang S.M."/>
            <person name="Mutuku M."/>
            <person name="Mkoji G."/>
            <person name="Steinauer M."/>
            <person name="Loker E.S."/>
        </authorList>
    </citation>
    <scope>NUCLEOTIDE SEQUENCE</scope>
    <source>
        <strain evidence="7">KasaAsao</strain>
        <tissue evidence="7">Whole Snail</tissue>
    </source>
</reference>
<organism evidence="7 8">
    <name type="scientific">Biomphalaria pfeifferi</name>
    <name type="common">Bloodfluke planorb</name>
    <name type="synonym">Freshwater snail</name>
    <dbReference type="NCBI Taxonomy" id="112525"/>
    <lineage>
        <taxon>Eukaryota</taxon>
        <taxon>Metazoa</taxon>
        <taxon>Spiralia</taxon>
        <taxon>Lophotrochozoa</taxon>
        <taxon>Mollusca</taxon>
        <taxon>Gastropoda</taxon>
        <taxon>Heterobranchia</taxon>
        <taxon>Euthyneura</taxon>
        <taxon>Panpulmonata</taxon>
        <taxon>Hygrophila</taxon>
        <taxon>Lymnaeoidea</taxon>
        <taxon>Planorbidae</taxon>
        <taxon>Biomphalaria</taxon>
    </lineage>
</organism>
<feature type="region of interest" description="Disordered" evidence="5">
    <location>
        <begin position="151"/>
        <end position="203"/>
    </location>
</feature>
<feature type="region of interest" description="Disordered" evidence="5">
    <location>
        <begin position="683"/>
        <end position="797"/>
    </location>
</feature>
<feature type="domain" description="MYND-type" evidence="6">
    <location>
        <begin position="316"/>
        <end position="354"/>
    </location>
</feature>
<feature type="region of interest" description="Disordered" evidence="5">
    <location>
        <begin position="114"/>
        <end position="137"/>
    </location>
</feature>
<feature type="compositionally biased region" description="Polar residues" evidence="5">
    <location>
        <begin position="722"/>
        <end position="744"/>
    </location>
</feature>
<feature type="compositionally biased region" description="Basic and acidic residues" evidence="5">
    <location>
        <begin position="745"/>
        <end position="759"/>
    </location>
</feature>
<keyword evidence="3" id="KW-0862">Zinc</keyword>
<feature type="compositionally biased region" description="Polar residues" evidence="5">
    <location>
        <begin position="705"/>
        <end position="714"/>
    </location>
</feature>
<dbReference type="EMBL" id="JASAOG010000077">
    <property type="protein sequence ID" value="KAK0054476.1"/>
    <property type="molecule type" value="Genomic_DNA"/>
</dbReference>
<dbReference type="InterPro" id="IPR052298">
    <property type="entry name" value="ZMYND10"/>
</dbReference>
<evidence type="ECO:0000256" key="5">
    <source>
        <dbReference type="SAM" id="MobiDB-lite"/>
    </source>
</evidence>
<accession>A0AAD8BH40</accession>
<evidence type="ECO:0000259" key="6">
    <source>
        <dbReference type="PROSITE" id="PS50865"/>
    </source>
</evidence>
<sequence>MADAIFISPDNLEKWKEEDRCFFCKKKFFSEKVTCERCLEFQYCSIDCLVSDRDQHISQCNFIGFRKGRCLWDGGVHLSQFVTSKAKLLDSEHNIRSEHEAFREIQAIKISTSSTNQIPRFTNERKKKKPGHKSRSEYEAFRELQAMKTVKSSAYQIPRSTKERKKNKKRKGRNTTPQKNKPSSSNLKSNKLHKNKQTPLNILNGKFGGAVRCSRSEQTGASFGKGWWKTGSESATALKNSTSPMVSCSFTKPPNRQKCSDFYPELQDDVAGQADNAEHLMAKSQPETAASEMLDDANVQKKLADDNGHRKSLAKCGYCGKESEEMKTCSRCQMRGYCDRVCQARDFAAHKRQCKRSERFQKVLKGLPLECKAKVNNLSFNVTPENDTMLLKSSILVEITERHYLFFFYAVMAVDLSGKKIFLNLMFPRNYKWPTSKGSNGPIATEDISLNFWEIATTSCTQWHFLELAESVDQSINAPDFSHIVCTFIDLAAISIFSRNSQNMSEEVSRRKEVTLEKIEKYKELRRCMLCKKRSFLDMIICPRCLEFSYCSQQCLQNDQKDHKNLCTIIGLKKGILEVVSDETDKLEKEIQEHARLLDDSGDMKDLKNTTRQEDKKNPKSPKSSYGEDEIDSKSPKIFSKENQKEALTKENIDIKKRNGSSLPSGHFGEMLGACSQKDLSGKTFGDGWWKAKPHGRSKQESQMDKSSTASHVASQDDVEQAANSSPSTETQSSIPRKNYLNESQVKEEDSPGQAKDDGPAGQEDEANHSTPAEEVSGPVSGMELVPYKKDPNGENDDYEDTMKWEKCFYCKKESYRMLKCSRCRAGRYCDKECQKKDFPQHKKQC</sequence>
<dbReference type="PROSITE" id="PS01360">
    <property type="entry name" value="ZF_MYND_1"/>
    <property type="match status" value="4"/>
</dbReference>
<keyword evidence="8" id="KW-1185">Reference proteome</keyword>
<dbReference type="GO" id="GO:0008270">
    <property type="term" value="F:zinc ion binding"/>
    <property type="evidence" value="ECO:0007669"/>
    <property type="project" value="UniProtKB-KW"/>
</dbReference>
<protein>
    <recommendedName>
        <fullName evidence="6">MYND-type domain-containing protein</fullName>
    </recommendedName>
</protein>
<comment type="caution">
    <text evidence="7">The sequence shown here is derived from an EMBL/GenBank/DDBJ whole genome shotgun (WGS) entry which is preliminary data.</text>
</comment>
<feature type="compositionally biased region" description="Low complexity" evidence="5">
    <location>
        <begin position="174"/>
        <end position="189"/>
    </location>
</feature>
<keyword evidence="1" id="KW-0479">Metal-binding</keyword>
<feature type="compositionally biased region" description="Basic residues" evidence="5">
    <location>
        <begin position="162"/>
        <end position="173"/>
    </location>
</feature>
<feature type="domain" description="MYND-type" evidence="6">
    <location>
        <begin position="808"/>
        <end position="846"/>
    </location>
</feature>
<feature type="domain" description="MYND-type" evidence="6">
    <location>
        <begin position="528"/>
        <end position="567"/>
    </location>
</feature>
<evidence type="ECO:0000256" key="2">
    <source>
        <dbReference type="ARBA" id="ARBA00022771"/>
    </source>
</evidence>
<dbReference type="PANTHER" id="PTHR13244:SF7">
    <property type="entry name" value="ZINC FINGER MYND DOMAIN-CONTAINING PROTEIN 10"/>
    <property type="match status" value="1"/>
</dbReference>
<evidence type="ECO:0000313" key="7">
    <source>
        <dbReference type="EMBL" id="KAK0054476.1"/>
    </source>
</evidence>
<feature type="compositionally biased region" description="Basic and acidic residues" evidence="5">
    <location>
        <begin position="594"/>
        <end position="618"/>
    </location>
</feature>
<evidence type="ECO:0000256" key="4">
    <source>
        <dbReference type="PROSITE-ProRule" id="PRU00134"/>
    </source>
</evidence>
<gene>
    <name evidence="7" type="ORF">Bpfe_016052</name>
</gene>
<feature type="compositionally biased region" description="Basic and acidic residues" evidence="5">
    <location>
        <begin position="632"/>
        <end position="657"/>
    </location>
</feature>
<feature type="region of interest" description="Disordered" evidence="5">
    <location>
        <begin position="594"/>
        <end position="668"/>
    </location>
</feature>
<name>A0AAD8BH40_BIOPF</name>
<dbReference type="InterPro" id="IPR002893">
    <property type="entry name" value="Znf_MYND"/>
</dbReference>
<evidence type="ECO:0000313" key="8">
    <source>
        <dbReference type="Proteomes" id="UP001233172"/>
    </source>
</evidence>
<feature type="non-terminal residue" evidence="7">
    <location>
        <position position="1"/>
    </location>
</feature>
<dbReference type="Proteomes" id="UP001233172">
    <property type="component" value="Unassembled WGS sequence"/>
</dbReference>
<proteinExistence type="predicted"/>
<reference evidence="7" key="1">
    <citation type="journal article" date="2023" name="PLoS Negl. Trop. Dis.">
        <title>A genome sequence for Biomphalaria pfeifferi, the major vector snail for the human-infecting parasite Schistosoma mansoni.</title>
        <authorList>
            <person name="Bu L."/>
            <person name="Lu L."/>
            <person name="Laidemitt M.R."/>
            <person name="Zhang S.M."/>
            <person name="Mutuku M."/>
            <person name="Mkoji G."/>
            <person name="Steinauer M."/>
            <person name="Loker E.S."/>
        </authorList>
    </citation>
    <scope>NUCLEOTIDE SEQUENCE</scope>
    <source>
        <strain evidence="7">KasaAsao</strain>
    </source>
</reference>
<dbReference type="AlphaFoldDB" id="A0AAD8BH40"/>
<dbReference type="PROSITE" id="PS50865">
    <property type="entry name" value="ZF_MYND_2"/>
    <property type="match status" value="3"/>
</dbReference>
<dbReference type="GO" id="GO:0005737">
    <property type="term" value="C:cytoplasm"/>
    <property type="evidence" value="ECO:0007669"/>
    <property type="project" value="TreeGrafter"/>
</dbReference>